<feature type="compositionally biased region" description="Gly residues" evidence="4">
    <location>
        <begin position="473"/>
        <end position="485"/>
    </location>
</feature>
<evidence type="ECO:0000256" key="3">
    <source>
        <dbReference type="ARBA" id="ARBA00023180"/>
    </source>
</evidence>
<evidence type="ECO:0000256" key="2">
    <source>
        <dbReference type="ARBA" id="ARBA00022737"/>
    </source>
</evidence>
<keyword evidence="7" id="KW-1185">Reference proteome</keyword>
<keyword evidence="1 5" id="KW-0732">Signal</keyword>
<dbReference type="Proteomes" id="UP000199341">
    <property type="component" value="Unassembled WGS sequence"/>
</dbReference>
<dbReference type="InterPro" id="IPR028994">
    <property type="entry name" value="Integrin_alpha_N"/>
</dbReference>
<sequence length="485" mass="48657">MRKRLAASVAVTVCWVSLGVAGCSGGSNGSGGGHATASAQPAVSCSPTHGHPKPVPYDFGGTGRADLVLPDTGATVQGVRDAGYAAVLPGGSQGPDPKHARLLTQNGIGEGPAGQGAYFGAATASADLDGDGKADLVVQAGYSTLFVLWSGGTADGKPARLHGAHPFTGDFDGDGHADLATTGSSPFTETIAYGPFDRSGNPARTATVRLPVDRPAGKADPFLDEQVVAVGDINGDGRSDLITSWATEYTDIAPTPRATVVWYGTATGVTRGPRLKDAKGQDIYGSSYGEPLAVGDFDGDGCDDIAVGLPNELGPQQEEPGPPKDGSRLTVWYGGAKRTPLTLTAATAGLPGALVADGFGGLPVAGDVNGDGTADLAFFAEPRKGAPSEVLVLRGGPHGLTTSAAQLLPGRDATAMTMLDTDGDGRVDLVTGAPHDQPPSVTVLRGSAEGLDASHPLTITSDGLGTPLPPDGPGYGTGFGSAFGR</sequence>
<accession>A0A1H0SNP3</accession>
<dbReference type="SMART" id="SM00191">
    <property type="entry name" value="Int_alpha"/>
    <property type="match status" value="3"/>
</dbReference>
<dbReference type="InterPro" id="IPR000413">
    <property type="entry name" value="Integrin_alpha"/>
</dbReference>
<name>A0A1H0SNP3_9ACTN</name>
<evidence type="ECO:0000256" key="5">
    <source>
        <dbReference type="SAM" id="SignalP"/>
    </source>
</evidence>
<dbReference type="Pfam" id="PF01839">
    <property type="entry name" value="FG-GAP"/>
    <property type="match status" value="1"/>
</dbReference>
<dbReference type="EMBL" id="FNIE01000030">
    <property type="protein sequence ID" value="SDP43452.1"/>
    <property type="molecule type" value="Genomic_DNA"/>
</dbReference>
<evidence type="ECO:0000256" key="1">
    <source>
        <dbReference type="ARBA" id="ARBA00022729"/>
    </source>
</evidence>
<dbReference type="SUPFAM" id="SSF69318">
    <property type="entry name" value="Integrin alpha N-terminal domain"/>
    <property type="match status" value="1"/>
</dbReference>
<dbReference type="GO" id="GO:0007155">
    <property type="term" value="P:cell adhesion"/>
    <property type="evidence" value="ECO:0007669"/>
    <property type="project" value="InterPro"/>
</dbReference>
<evidence type="ECO:0000256" key="4">
    <source>
        <dbReference type="SAM" id="MobiDB-lite"/>
    </source>
</evidence>
<proteinExistence type="predicted"/>
<dbReference type="Gene3D" id="2.130.10.130">
    <property type="entry name" value="Integrin alpha, N-terminal"/>
    <property type="match status" value="4"/>
</dbReference>
<keyword evidence="3" id="KW-0325">Glycoprotein</keyword>
<feature type="region of interest" description="Disordered" evidence="4">
    <location>
        <begin position="464"/>
        <end position="485"/>
    </location>
</feature>
<keyword evidence="2" id="KW-0677">Repeat</keyword>
<dbReference type="PROSITE" id="PS51257">
    <property type="entry name" value="PROKAR_LIPOPROTEIN"/>
    <property type="match status" value="1"/>
</dbReference>
<dbReference type="Pfam" id="PF13517">
    <property type="entry name" value="FG-GAP_3"/>
    <property type="match status" value="2"/>
</dbReference>
<dbReference type="RefSeq" id="WP_093788855.1">
    <property type="nucleotide sequence ID" value="NZ_FNIE01000030.1"/>
</dbReference>
<dbReference type="STRING" id="310781.SAMN05216259_13021"/>
<dbReference type="PANTHER" id="PTHR46580">
    <property type="entry name" value="SENSOR KINASE-RELATED"/>
    <property type="match status" value="1"/>
</dbReference>
<feature type="signal peptide" evidence="5">
    <location>
        <begin position="1"/>
        <end position="22"/>
    </location>
</feature>
<evidence type="ECO:0000313" key="7">
    <source>
        <dbReference type="Proteomes" id="UP000199341"/>
    </source>
</evidence>
<feature type="chain" id="PRO_5038414234" evidence="5">
    <location>
        <begin position="23"/>
        <end position="485"/>
    </location>
</feature>
<organism evidence="6 7">
    <name type="scientific">Actinacidiphila guanduensis</name>
    <dbReference type="NCBI Taxonomy" id="310781"/>
    <lineage>
        <taxon>Bacteria</taxon>
        <taxon>Bacillati</taxon>
        <taxon>Actinomycetota</taxon>
        <taxon>Actinomycetes</taxon>
        <taxon>Kitasatosporales</taxon>
        <taxon>Streptomycetaceae</taxon>
        <taxon>Actinacidiphila</taxon>
    </lineage>
</organism>
<dbReference type="PRINTS" id="PR01185">
    <property type="entry name" value="INTEGRINA"/>
</dbReference>
<dbReference type="InterPro" id="IPR013517">
    <property type="entry name" value="FG-GAP"/>
</dbReference>
<dbReference type="InterPro" id="IPR013519">
    <property type="entry name" value="Int_alpha_beta-p"/>
</dbReference>
<gene>
    <name evidence="6" type="ORF">SAMN05216259_13021</name>
</gene>
<evidence type="ECO:0000313" key="6">
    <source>
        <dbReference type="EMBL" id="SDP43452.1"/>
    </source>
</evidence>
<reference evidence="6 7" key="1">
    <citation type="submission" date="2016-10" db="EMBL/GenBank/DDBJ databases">
        <authorList>
            <person name="de Groot N.N."/>
        </authorList>
    </citation>
    <scope>NUCLEOTIDE SEQUENCE [LARGE SCALE GENOMIC DNA]</scope>
    <source>
        <strain evidence="6 7">CGMCC 4.2022</strain>
    </source>
</reference>
<protein>
    <submittedName>
        <fullName evidence="6">Repeat domain-containing protein</fullName>
    </submittedName>
</protein>
<dbReference type="AlphaFoldDB" id="A0A1H0SNP3"/>
<dbReference type="PANTHER" id="PTHR46580:SF2">
    <property type="entry name" value="MAM DOMAIN-CONTAINING PROTEIN"/>
    <property type="match status" value="1"/>
</dbReference>
<dbReference type="OrthoDB" id="344301at2"/>
<feature type="region of interest" description="Disordered" evidence="4">
    <location>
        <begin position="29"/>
        <end position="50"/>
    </location>
</feature>
<dbReference type="GO" id="GO:0008305">
    <property type="term" value="C:integrin complex"/>
    <property type="evidence" value="ECO:0007669"/>
    <property type="project" value="InterPro"/>
</dbReference>